<dbReference type="InterPro" id="IPR036010">
    <property type="entry name" value="2Fe-2S_ferredoxin-like_sf"/>
</dbReference>
<gene>
    <name evidence="4" type="ORF">METZ01_LOCUS79737</name>
</gene>
<evidence type="ECO:0000313" key="4">
    <source>
        <dbReference type="EMBL" id="SVA26883.1"/>
    </source>
</evidence>
<organism evidence="4">
    <name type="scientific">marine metagenome</name>
    <dbReference type="NCBI Taxonomy" id="408172"/>
    <lineage>
        <taxon>unclassified sequences</taxon>
        <taxon>metagenomes</taxon>
        <taxon>ecological metagenomes</taxon>
    </lineage>
</organism>
<dbReference type="Pfam" id="PF14574">
    <property type="entry name" value="RACo_C_ter"/>
    <property type="match status" value="1"/>
</dbReference>
<dbReference type="Pfam" id="PF17651">
    <property type="entry name" value="Raco_middle"/>
    <property type="match status" value="1"/>
</dbReference>
<dbReference type="SUPFAM" id="SSF54292">
    <property type="entry name" value="2Fe-2S ferredoxin-like"/>
    <property type="match status" value="1"/>
</dbReference>
<dbReference type="InterPro" id="IPR041414">
    <property type="entry name" value="Raco-like_middle"/>
</dbReference>
<feature type="domain" description="RACo C-terminal" evidence="2">
    <location>
        <begin position="266"/>
        <end position="491"/>
    </location>
</feature>
<dbReference type="AlphaFoldDB" id="A0A381UJC7"/>
<name>A0A381UJC7_9ZZZZ</name>
<dbReference type="PANTHER" id="PTHR42895">
    <property type="entry name" value="IRON-SULFUR CLUSTER-BINDING PROTEIN-RELATED"/>
    <property type="match status" value="1"/>
</dbReference>
<dbReference type="InterPro" id="IPR052911">
    <property type="entry name" value="Corrinoid_activation_enz"/>
</dbReference>
<feature type="domain" description="2Fe-2S ferredoxin-type" evidence="1">
    <location>
        <begin position="3"/>
        <end position="68"/>
    </location>
</feature>
<protein>
    <submittedName>
        <fullName evidence="4">Uncharacterized protein</fullName>
    </submittedName>
</protein>
<dbReference type="InterPro" id="IPR012675">
    <property type="entry name" value="Beta-grasp_dom_sf"/>
</dbReference>
<dbReference type="EMBL" id="UINC01006329">
    <property type="protein sequence ID" value="SVA26883.1"/>
    <property type="molecule type" value="Genomic_DNA"/>
</dbReference>
<dbReference type="InterPro" id="IPR001041">
    <property type="entry name" value="2Fe-2S_ferredoxin-type"/>
</dbReference>
<dbReference type="Gene3D" id="3.30.420.480">
    <property type="entry name" value="Domain of unknown function (DUF4445)"/>
    <property type="match status" value="1"/>
</dbReference>
<evidence type="ECO:0000259" key="3">
    <source>
        <dbReference type="Pfam" id="PF17651"/>
    </source>
</evidence>
<evidence type="ECO:0000259" key="1">
    <source>
        <dbReference type="Pfam" id="PF00111"/>
    </source>
</evidence>
<feature type="domain" description="RACo-like middle region" evidence="3">
    <location>
        <begin position="101"/>
        <end position="260"/>
    </location>
</feature>
<accession>A0A381UJC7</accession>
<dbReference type="Pfam" id="PF00111">
    <property type="entry name" value="Fer2"/>
    <property type="match status" value="1"/>
</dbReference>
<dbReference type="PANTHER" id="PTHR42895:SF1">
    <property type="entry name" value="IRON-SULFUR CLUSTER PROTEIN"/>
    <property type="match status" value="1"/>
</dbReference>
<sequence length="496" mass="54534">MNQSFEVAKESQLHDILFNYGVEFPCGGHARCRGCRVRIKEGHLPVTEPQKNILDDNELNKGWRLACQGSVQNDLIIELDQWKSDVLSDDSDFQFSPMDGLGVAIDLGTTTLAMQLVNRETGEVLAVETDINPQAKYGGDIMTRIDAASRLVKQNEMQLLIRSKLNDMIINLFHSSNEKNSRLKRIIIVGNAVMHNIFCGIDVEPMGYHPFEPVSNNLELYTPSELRWDLNEDVTIEFLPGVGSFIGSDILIGAWAKKMIESDGIKVLVDLGTNGEIMIGNKDKILAASTAAGPAFEGAGISMGMRAATGAISTVMTRNGEIIPKVLGSEKARGICGSGLVDAISIYLDDGSIKADGRFLNGESIMVMDPVVITQKDIRELQLAKGAIATGIRLLLKEFNAEEKDVSEVYLSGAFGNYISKRSARRIGLLNFPQKKITTAGNTALLGAKMALFNQSKINNFYEIRDKTTHLDLSMHPDFTDVFAELVNFPIKREMV</sequence>
<dbReference type="InterPro" id="IPR027980">
    <property type="entry name" value="RACo_C"/>
</dbReference>
<dbReference type="GO" id="GO:0051536">
    <property type="term" value="F:iron-sulfur cluster binding"/>
    <property type="evidence" value="ECO:0007669"/>
    <property type="project" value="InterPro"/>
</dbReference>
<dbReference type="InterPro" id="IPR042259">
    <property type="entry name" value="Raco-like_middle_sf"/>
</dbReference>
<reference evidence="4" key="1">
    <citation type="submission" date="2018-05" db="EMBL/GenBank/DDBJ databases">
        <authorList>
            <person name="Lanie J.A."/>
            <person name="Ng W.-L."/>
            <person name="Kazmierczak K.M."/>
            <person name="Andrzejewski T.M."/>
            <person name="Davidsen T.M."/>
            <person name="Wayne K.J."/>
            <person name="Tettelin H."/>
            <person name="Glass J.I."/>
            <person name="Rusch D."/>
            <person name="Podicherti R."/>
            <person name="Tsui H.-C.T."/>
            <person name="Winkler M.E."/>
        </authorList>
    </citation>
    <scope>NUCLEOTIDE SEQUENCE</scope>
</reference>
<dbReference type="Gene3D" id="3.10.20.30">
    <property type="match status" value="1"/>
</dbReference>
<evidence type="ECO:0000259" key="2">
    <source>
        <dbReference type="Pfam" id="PF14574"/>
    </source>
</evidence>
<proteinExistence type="predicted"/>